<reference evidence="3" key="1">
    <citation type="journal article" date="2011" name="Science">
        <title>The plant cell wall-decomposing machinery underlies the functional diversity of forest fungi.</title>
        <authorList>
            <person name="Eastwood D.C."/>
            <person name="Floudas D."/>
            <person name="Binder M."/>
            <person name="Majcherczyk A."/>
            <person name="Schneider P."/>
            <person name="Aerts A."/>
            <person name="Asiegbu F.O."/>
            <person name="Baker S.E."/>
            <person name="Barry K."/>
            <person name="Bendiksby M."/>
            <person name="Blumentritt M."/>
            <person name="Coutinho P.M."/>
            <person name="Cullen D."/>
            <person name="de Vries R.P."/>
            <person name="Gathman A."/>
            <person name="Goodell B."/>
            <person name="Henrissat B."/>
            <person name="Ihrmark K."/>
            <person name="Kauserud H."/>
            <person name="Kohler A."/>
            <person name="LaButti K."/>
            <person name="Lapidus A."/>
            <person name="Lavin J.L."/>
            <person name="Lee Y.-H."/>
            <person name="Lindquist E."/>
            <person name="Lilly W."/>
            <person name="Lucas S."/>
            <person name="Morin E."/>
            <person name="Murat C."/>
            <person name="Oguiza J.A."/>
            <person name="Park J."/>
            <person name="Pisabarro A.G."/>
            <person name="Riley R."/>
            <person name="Rosling A."/>
            <person name="Salamov A."/>
            <person name="Schmidt O."/>
            <person name="Schmutz J."/>
            <person name="Skrede I."/>
            <person name="Stenlid J."/>
            <person name="Wiebenga A."/>
            <person name="Xie X."/>
            <person name="Kuees U."/>
            <person name="Hibbett D.S."/>
            <person name="Hoffmeister D."/>
            <person name="Hoegberg N."/>
            <person name="Martin F."/>
            <person name="Grigoriev I.V."/>
            <person name="Watkinson S.C."/>
        </authorList>
    </citation>
    <scope>NUCLEOTIDE SEQUENCE [LARGE SCALE GENOMIC DNA]</scope>
    <source>
        <strain evidence="3">S7.9</strain>
    </source>
</reference>
<organism evidence="3">
    <name type="scientific">Serpula lacrymans var. lacrymans (strain S7.9)</name>
    <name type="common">Dry rot fungus</name>
    <dbReference type="NCBI Taxonomy" id="578457"/>
    <lineage>
        <taxon>Eukaryota</taxon>
        <taxon>Fungi</taxon>
        <taxon>Dikarya</taxon>
        <taxon>Basidiomycota</taxon>
        <taxon>Agaricomycotina</taxon>
        <taxon>Agaricomycetes</taxon>
        <taxon>Agaricomycetidae</taxon>
        <taxon>Boletales</taxon>
        <taxon>Coniophorineae</taxon>
        <taxon>Serpulaceae</taxon>
        <taxon>Serpula</taxon>
    </lineage>
</organism>
<dbReference type="HOGENOM" id="CLU_1343963_0_0_1"/>
<gene>
    <name evidence="2" type="ORF">SERLADRAFT_432464</name>
</gene>
<dbReference type="EMBL" id="GL945428">
    <property type="protein sequence ID" value="EGO30825.1"/>
    <property type="molecule type" value="Genomic_DNA"/>
</dbReference>
<protein>
    <submittedName>
        <fullName evidence="2">Uncharacterized protein</fullName>
    </submittedName>
</protein>
<sequence length="204" mass="23233">MAQSTDHSFVHLDETLCIYASPTANFLPYVPSPDDVLRASMHPRETLVPHWVSAAYSYIGFTPLEIKSDGLLTGCLKLPSKIPLEKIDSVYYLEKKVRVSWARLEDSITRAMYYLEQLQPILWPLDCETYPYIKNFGYLKGHQSEAKASKAALVSRFAFIPFFGLCSFVLAMFSKGKCLGDPHPPWARVLQDSCRVHPEWVKNL</sequence>
<dbReference type="Proteomes" id="UP000008064">
    <property type="component" value="Unassembled WGS sequence"/>
</dbReference>
<dbReference type="AlphaFoldDB" id="F8NFE6"/>
<evidence type="ECO:0000313" key="3">
    <source>
        <dbReference type="Proteomes" id="UP000008064"/>
    </source>
</evidence>
<keyword evidence="1" id="KW-0472">Membrane</keyword>
<feature type="transmembrane region" description="Helical" evidence="1">
    <location>
        <begin position="153"/>
        <end position="173"/>
    </location>
</feature>
<evidence type="ECO:0000313" key="2">
    <source>
        <dbReference type="EMBL" id="EGO30825.1"/>
    </source>
</evidence>
<name>F8NFE6_SERL9</name>
<evidence type="ECO:0000256" key="1">
    <source>
        <dbReference type="SAM" id="Phobius"/>
    </source>
</evidence>
<keyword evidence="1" id="KW-1133">Transmembrane helix</keyword>
<keyword evidence="1" id="KW-0812">Transmembrane</keyword>
<dbReference type="OrthoDB" id="3237250at2759"/>
<dbReference type="GeneID" id="18814009"/>
<accession>F8NFE6</accession>
<dbReference type="KEGG" id="sla:SERLADRAFT_432464"/>
<proteinExistence type="predicted"/>
<dbReference type="RefSeq" id="XP_007312709.1">
    <property type="nucleotide sequence ID" value="XM_007312647.1"/>
</dbReference>